<dbReference type="PANTHER" id="PTHR13847">
    <property type="entry name" value="SARCOSINE DEHYDROGENASE-RELATED"/>
    <property type="match status" value="1"/>
</dbReference>
<dbReference type="Gene3D" id="3.50.50.60">
    <property type="entry name" value="FAD/NAD(P)-binding domain"/>
    <property type="match status" value="1"/>
</dbReference>
<sequence>MYDLAIIGAGVIGMSIARHLKDSGLSIALIDRDIEGKHASYKAGGMLGAQNEFKEDSPLFRLALTSRAKFNALSTDLFSETGIDIQYQQNGLIKLATQTEDVPSLKQQYAFLHSHDEDVQDLSDTDLALLTNHLVKSTEAMMFVPHDHQINANHYTKALHASLENAPNIDRFSHTNVTAIHRVGEGYDIEAERNGRRTLTKAHKVIEATGAWAGNVSEQPDIQEAVSGVKGEVLLVENEDLDLKQTLFMTNGCYIVPKPPHRFLIGATSYFDDYSVGVSEQGKTWLLEEAIKRVPELAGSKELKYWSGIRPWTKEEQPIMDEVQEGLWIITGHYRNGILLSPVIGELMAEWVATGHRPQTLEPFQFELRREKHEVHH</sequence>
<dbReference type="GO" id="GO:0043799">
    <property type="term" value="F:glycine oxidase activity"/>
    <property type="evidence" value="ECO:0007669"/>
    <property type="project" value="UniProtKB-EC"/>
</dbReference>
<dbReference type="AlphaFoldDB" id="A0A6N3C4C4"/>
<dbReference type="Gene3D" id="3.30.9.10">
    <property type="entry name" value="D-Amino Acid Oxidase, subunit A, domain 2"/>
    <property type="match status" value="1"/>
</dbReference>
<reference evidence="3" key="1">
    <citation type="submission" date="2019-11" db="EMBL/GenBank/DDBJ databases">
        <authorList>
            <person name="Feng L."/>
        </authorList>
    </citation>
    <scope>NUCLEOTIDE SEQUENCE</scope>
    <source>
        <strain evidence="3">SsimulansLFYP27</strain>
    </source>
</reference>
<accession>A0A6N3C4C4</accession>
<dbReference type="PANTHER" id="PTHR13847:SF289">
    <property type="entry name" value="GLYCINE OXIDASE"/>
    <property type="match status" value="1"/>
</dbReference>
<dbReference type="InterPro" id="IPR036188">
    <property type="entry name" value="FAD/NAD-bd_sf"/>
</dbReference>
<evidence type="ECO:0000313" key="3">
    <source>
        <dbReference type="EMBL" id="VYU09898.1"/>
    </source>
</evidence>
<dbReference type="SUPFAM" id="SSF54373">
    <property type="entry name" value="FAD-linked reductases, C-terminal domain"/>
    <property type="match status" value="1"/>
</dbReference>
<keyword evidence="1 3" id="KW-0560">Oxidoreductase</keyword>
<dbReference type="InterPro" id="IPR006076">
    <property type="entry name" value="FAD-dep_OxRdtase"/>
</dbReference>
<evidence type="ECO:0000259" key="2">
    <source>
        <dbReference type="Pfam" id="PF01266"/>
    </source>
</evidence>
<dbReference type="EMBL" id="CACRUO010000031">
    <property type="protein sequence ID" value="VYU09898.1"/>
    <property type="molecule type" value="Genomic_DNA"/>
</dbReference>
<organism evidence="3">
    <name type="scientific">Staphylococcus simulans</name>
    <dbReference type="NCBI Taxonomy" id="1286"/>
    <lineage>
        <taxon>Bacteria</taxon>
        <taxon>Bacillati</taxon>
        <taxon>Bacillota</taxon>
        <taxon>Bacilli</taxon>
        <taxon>Bacillales</taxon>
        <taxon>Staphylococcaceae</taxon>
        <taxon>Staphylococcus</taxon>
    </lineage>
</organism>
<dbReference type="SUPFAM" id="SSF51905">
    <property type="entry name" value="FAD/NAD(P)-binding domain"/>
    <property type="match status" value="1"/>
</dbReference>
<feature type="domain" description="FAD dependent oxidoreductase" evidence="2">
    <location>
        <begin position="3"/>
        <end position="351"/>
    </location>
</feature>
<evidence type="ECO:0000256" key="1">
    <source>
        <dbReference type="ARBA" id="ARBA00023002"/>
    </source>
</evidence>
<gene>
    <name evidence="3" type="primary">thiO</name>
    <name evidence="3" type="ORF">SSLFYP27_01417</name>
</gene>
<protein>
    <submittedName>
        <fullName evidence="3">Glycine oxidase</fullName>
        <ecNumber evidence="3">1.4.3.19</ecNumber>
    </submittedName>
</protein>
<dbReference type="GO" id="GO:0005737">
    <property type="term" value="C:cytoplasm"/>
    <property type="evidence" value="ECO:0007669"/>
    <property type="project" value="TreeGrafter"/>
</dbReference>
<proteinExistence type="predicted"/>
<dbReference type="RefSeq" id="WP_002479919.1">
    <property type="nucleotide sequence ID" value="NZ_CACRUO010000031.1"/>
</dbReference>
<dbReference type="Pfam" id="PF01266">
    <property type="entry name" value="DAO"/>
    <property type="match status" value="1"/>
</dbReference>
<dbReference type="EC" id="1.4.3.19" evidence="3"/>
<name>A0A6N3C4C4_STASI</name>